<name>A0A6A6D6W0_ZASCE</name>
<proteinExistence type="predicted"/>
<keyword evidence="2" id="KW-0472">Membrane</keyword>
<feature type="region of interest" description="Disordered" evidence="1">
    <location>
        <begin position="20"/>
        <end position="48"/>
    </location>
</feature>
<gene>
    <name evidence="3" type="ORF">M409DRAFT_15651</name>
</gene>
<evidence type="ECO:0000313" key="3">
    <source>
        <dbReference type="EMBL" id="KAF2173366.1"/>
    </source>
</evidence>
<feature type="compositionally biased region" description="Basic and acidic residues" evidence="1">
    <location>
        <begin position="28"/>
        <end position="48"/>
    </location>
</feature>
<evidence type="ECO:0000313" key="4">
    <source>
        <dbReference type="Proteomes" id="UP000799537"/>
    </source>
</evidence>
<evidence type="ECO:0000256" key="2">
    <source>
        <dbReference type="SAM" id="Phobius"/>
    </source>
</evidence>
<keyword evidence="2" id="KW-0812">Transmembrane</keyword>
<dbReference type="AlphaFoldDB" id="A0A6A6D6W0"/>
<accession>A0A6A6D6W0</accession>
<organism evidence="3 4">
    <name type="scientific">Zasmidium cellare ATCC 36951</name>
    <dbReference type="NCBI Taxonomy" id="1080233"/>
    <lineage>
        <taxon>Eukaryota</taxon>
        <taxon>Fungi</taxon>
        <taxon>Dikarya</taxon>
        <taxon>Ascomycota</taxon>
        <taxon>Pezizomycotina</taxon>
        <taxon>Dothideomycetes</taxon>
        <taxon>Dothideomycetidae</taxon>
        <taxon>Mycosphaerellales</taxon>
        <taxon>Mycosphaerellaceae</taxon>
        <taxon>Zasmidium</taxon>
    </lineage>
</organism>
<reference evidence="3" key="1">
    <citation type="journal article" date="2020" name="Stud. Mycol.">
        <title>101 Dothideomycetes genomes: a test case for predicting lifestyles and emergence of pathogens.</title>
        <authorList>
            <person name="Haridas S."/>
            <person name="Albert R."/>
            <person name="Binder M."/>
            <person name="Bloem J."/>
            <person name="Labutti K."/>
            <person name="Salamov A."/>
            <person name="Andreopoulos B."/>
            <person name="Baker S."/>
            <person name="Barry K."/>
            <person name="Bills G."/>
            <person name="Bluhm B."/>
            <person name="Cannon C."/>
            <person name="Castanera R."/>
            <person name="Culley D."/>
            <person name="Daum C."/>
            <person name="Ezra D."/>
            <person name="Gonzalez J."/>
            <person name="Henrissat B."/>
            <person name="Kuo A."/>
            <person name="Liang C."/>
            <person name="Lipzen A."/>
            <person name="Lutzoni F."/>
            <person name="Magnuson J."/>
            <person name="Mondo S."/>
            <person name="Nolan M."/>
            <person name="Ohm R."/>
            <person name="Pangilinan J."/>
            <person name="Park H.-J."/>
            <person name="Ramirez L."/>
            <person name="Alfaro M."/>
            <person name="Sun H."/>
            <person name="Tritt A."/>
            <person name="Yoshinaga Y."/>
            <person name="Zwiers L.-H."/>
            <person name="Turgeon B."/>
            <person name="Goodwin S."/>
            <person name="Spatafora J."/>
            <person name="Crous P."/>
            <person name="Grigoriev I."/>
        </authorList>
    </citation>
    <scope>NUCLEOTIDE SEQUENCE</scope>
    <source>
        <strain evidence="3">ATCC 36951</strain>
    </source>
</reference>
<dbReference type="EMBL" id="ML993579">
    <property type="protein sequence ID" value="KAF2173366.1"/>
    <property type="molecule type" value="Genomic_DNA"/>
</dbReference>
<dbReference type="Proteomes" id="UP000799537">
    <property type="component" value="Unassembled WGS sequence"/>
</dbReference>
<protein>
    <submittedName>
        <fullName evidence="3">Uncharacterized protein</fullName>
    </submittedName>
</protein>
<dbReference type="GeneID" id="54556554"/>
<evidence type="ECO:0000256" key="1">
    <source>
        <dbReference type="SAM" id="MobiDB-lite"/>
    </source>
</evidence>
<keyword evidence="4" id="KW-1185">Reference proteome</keyword>
<sequence length="124" mass="14198">MVIKRDSQNYISLDNLRTHSSTWSSDVHSPEEPTKPENVEPAQDEKLSSNRPWWATIVIQIFALAWIAPMLTLLVLNLKGYVIGPTAWCPSRHCYAETFAFNTLAHQEKLRKFNHNDHNLLGGK</sequence>
<feature type="transmembrane region" description="Helical" evidence="2">
    <location>
        <begin position="53"/>
        <end position="76"/>
    </location>
</feature>
<dbReference type="RefSeq" id="XP_033674255.1">
    <property type="nucleotide sequence ID" value="XM_033803282.1"/>
</dbReference>
<keyword evidence="2" id="KW-1133">Transmembrane helix</keyword>